<keyword evidence="2" id="KW-1185">Reference proteome</keyword>
<gene>
    <name evidence="1" type="ORF">BCF53_12415</name>
</gene>
<dbReference type="Gene3D" id="1.10.150.240">
    <property type="entry name" value="Putative phosphatase, domain 2"/>
    <property type="match status" value="1"/>
</dbReference>
<dbReference type="PANTHER" id="PTHR43434:SF20">
    <property type="entry name" value="5'-NUCLEOTIDASE"/>
    <property type="match status" value="1"/>
</dbReference>
<evidence type="ECO:0000313" key="1">
    <source>
        <dbReference type="EMBL" id="TCS36432.1"/>
    </source>
</evidence>
<dbReference type="Gene3D" id="3.40.50.1000">
    <property type="entry name" value="HAD superfamily/HAD-like"/>
    <property type="match status" value="1"/>
</dbReference>
<dbReference type="GO" id="GO:0005829">
    <property type="term" value="C:cytosol"/>
    <property type="evidence" value="ECO:0007669"/>
    <property type="project" value="TreeGrafter"/>
</dbReference>
<dbReference type="OrthoDB" id="9782449at2"/>
<dbReference type="InterPro" id="IPR050155">
    <property type="entry name" value="HAD-like_hydrolase_sf"/>
</dbReference>
<dbReference type="InterPro" id="IPR041492">
    <property type="entry name" value="HAD_2"/>
</dbReference>
<sequence>MINILWDLDGTVVDSMPIVAACMNRTVEHFGLPPRPLEEMNPFIGPSLSYSMGVLLDTDDKELIASAVEHYRAAYKQMMHESPVFDGIEQALAHFKSVGATHYLATAKFQGFAEHIIVASGLKPYFTGIYGSMLDGRLANKDELLAELIKAEGIEPGNSVMIGDTHYDIEAGRHHNMTTIGVLWGYSTEQKLKESGAHYCVNKPDELNEIIKSAMTCAC</sequence>
<dbReference type="InterPro" id="IPR023214">
    <property type="entry name" value="HAD_sf"/>
</dbReference>
<comment type="caution">
    <text evidence="1">The sequence shown here is derived from an EMBL/GenBank/DDBJ whole genome shotgun (WGS) entry which is preliminary data.</text>
</comment>
<organism evidence="1 2">
    <name type="scientific">Reinekea marinisedimentorum</name>
    <dbReference type="NCBI Taxonomy" id="230495"/>
    <lineage>
        <taxon>Bacteria</taxon>
        <taxon>Pseudomonadati</taxon>
        <taxon>Pseudomonadota</taxon>
        <taxon>Gammaproteobacteria</taxon>
        <taxon>Oceanospirillales</taxon>
        <taxon>Saccharospirillaceae</taxon>
        <taxon>Reinekea</taxon>
    </lineage>
</organism>
<dbReference type="SFLD" id="SFLDS00003">
    <property type="entry name" value="Haloacid_Dehalogenase"/>
    <property type="match status" value="1"/>
</dbReference>
<proteinExistence type="predicted"/>
<dbReference type="Proteomes" id="UP000295793">
    <property type="component" value="Unassembled WGS sequence"/>
</dbReference>
<dbReference type="RefSeq" id="WP_132703799.1">
    <property type="nucleotide sequence ID" value="NZ_SLZR01000024.1"/>
</dbReference>
<dbReference type="GO" id="GO:0004713">
    <property type="term" value="F:protein tyrosine kinase activity"/>
    <property type="evidence" value="ECO:0007669"/>
    <property type="project" value="TreeGrafter"/>
</dbReference>
<name>A0A4R3HTN0_9GAMM</name>
<dbReference type="Pfam" id="PF13419">
    <property type="entry name" value="HAD_2"/>
    <property type="match status" value="1"/>
</dbReference>
<dbReference type="PANTHER" id="PTHR43434">
    <property type="entry name" value="PHOSPHOGLYCOLATE PHOSPHATASE"/>
    <property type="match status" value="1"/>
</dbReference>
<dbReference type="SFLD" id="SFLDG01129">
    <property type="entry name" value="C1.5:_HAD__Beta-PGM__Phosphata"/>
    <property type="match status" value="1"/>
</dbReference>
<protein>
    <submittedName>
        <fullName evidence="1">Phosphoglycolate phosphatase</fullName>
    </submittedName>
</protein>
<evidence type="ECO:0000313" key="2">
    <source>
        <dbReference type="Proteomes" id="UP000295793"/>
    </source>
</evidence>
<dbReference type="EMBL" id="SLZR01000024">
    <property type="protein sequence ID" value="TCS36432.1"/>
    <property type="molecule type" value="Genomic_DNA"/>
</dbReference>
<reference evidence="1 2" key="1">
    <citation type="submission" date="2019-03" db="EMBL/GenBank/DDBJ databases">
        <title>Genomic Encyclopedia of Archaeal and Bacterial Type Strains, Phase II (KMG-II): from individual species to whole genera.</title>
        <authorList>
            <person name="Goeker M."/>
        </authorList>
    </citation>
    <scope>NUCLEOTIDE SEQUENCE [LARGE SCALE GENOMIC DNA]</scope>
    <source>
        <strain evidence="1 2">DSM 15388</strain>
    </source>
</reference>
<dbReference type="AlphaFoldDB" id="A0A4R3HTN0"/>
<dbReference type="InterPro" id="IPR036412">
    <property type="entry name" value="HAD-like_sf"/>
</dbReference>
<dbReference type="SUPFAM" id="SSF56784">
    <property type="entry name" value="HAD-like"/>
    <property type="match status" value="1"/>
</dbReference>
<dbReference type="InterPro" id="IPR023198">
    <property type="entry name" value="PGP-like_dom2"/>
</dbReference>
<accession>A0A4R3HTN0</accession>